<dbReference type="OrthoDB" id="9945453at2"/>
<dbReference type="Proteomes" id="UP000232223">
    <property type="component" value="Chromosome"/>
</dbReference>
<dbReference type="AlphaFoldDB" id="A0A2K8P397"/>
<evidence type="ECO:0000313" key="2">
    <source>
        <dbReference type="Proteomes" id="UP000232223"/>
    </source>
</evidence>
<evidence type="ECO:0008006" key="3">
    <source>
        <dbReference type="Google" id="ProtNLM"/>
    </source>
</evidence>
<accession>A0A2K8P397</accession>
<dbReference type="KEGG" id="mtab:MTABA_v1c00190"/>
<keyword evidence="2" id="KW-1185">Reference proteome</keyword>
<name>A0A2K8P397_9MOLU</name>
<organism evidence="1 2">
    <name type="scientific">Mesoplasma tabanidae</name>
    <dbReference type="NCBI Taxonomy" id="219745"/>
    <lineage>
        <taxon>Bacteria</taxon>
        <taxon>Bacillati</taxon>
        <taxon>Mycoplasmatota</taxon>
        <taxon>Mollicutes</taxon>
        <taxon>Entomoplasmatales</taxon>
        <taxon>Entomoplasmataceae</taxon>
        <taxon>Mesoplasma</taxon>
    </lineage>
</organism>
<sequence length="174" mass="19388">MKKILTILAAVGLTATTGTTLVSCGSGQKNNDQDYTNVSGVTAWNNNLKQVQGFVIDQIGTTFESSSDMNEKIKTINFSKVARKNILFADNLALGEKQKDIVDEAIKKAPNPNELFNYSIYVVAVRSSTKRTGTNNQDTLKVDYLEVKDGEWTYATFDNVKSFKYENVFVSYKK</sequence>
<proteinExistence type="predicted"/>
<evidence type="ECO:0000313" key="1">
    <source>
        <dbReference type="EMBL" id="ATZ21227.1"/>
    </source>
</evidence>
<dbReference type="PROSITE" id="PS51257">
    <property type="entry name" value="PROKAR_LIPOPROTEIN"/>
    <property type="match status" value="1"/>
</dbReference>
<dbReference type="RefSeq" id="WP_100679194.1">
    <property type="nucleotide sequence ID" value="NZ_CP024969.1"/>
</dbReference>
<dbReference type="InterPro" id="IPR054816">
    <property type="entry name" value="Lipoprotein_mollicutes-type_CS"/>
</dbReference>
<reference evidence="1 2" key="1">
    <citation type="submission" date="2017-11" db="EMBL/GenBank/DDBJ databases">
        <title>Genome sequence of Mesoplasma tabanidae BARC 857 (ATCC 49584).</title>
        <authorList>
            <person name="Lo W.-S."/>
            <person name="Kuo C.-H."/>
        </authorList>
    </citation>
    <scope>NUCLEOTIDE SEQUENCE [LARGE SCALE GENOMIC DNA]</scope>
    <source>
        <strain evidence="1 2">BARC 857</strain>
    </source>
</reference>
<protein>
    <recommendedName>
        <fullName evidence="3">Lipoprotein</fullName>
    </recommendedName>
</protein>
<dbReference type="EMBL" id="CP024969">
    <property type="protein sequence ID" value="ATZ21227.1"/>
    <property type="molecule type" value="Genomic_DNA"/>
</dbReference>
<dbReference type="NCBIfam" id="NF038029">
    <property type="entry name" value="LP_plasma"/>
    <property type="match status" value="1"/>
</dbReference>
<gene>
    <name evidence="1" type="ORF">MTABA_v1c00190</name>
</gene>